<dbReference type="InterPro" id="IPR053093">
    <property type="entry name" value="GPCR-like"/>
</dbReference>
<dbReference type="OrthoDB" id="5869803at2759"/>
<feature type="transmembrane region" description="Helical" evidence="5">
    <location>
        <begin position="26"/>
        <end position="48"/>
    </location>
</feature>
<reference evidence="10" key="1">
    <citation type="submission" date="2016-11" db="UniProtKB">
        <authorList>
            <consortium name="WormBaseParasite"/>
        </authorList>
    </citation>
    <scope>IDENTIFICATION</scope>
</reference>
<dbReference type="GO" id="GO:0016020">
    <property type="term" value="C:membrane"/>
    <property type="evidence" value="ECO:0007669"/>
    <property type="project" value="UniProtKB-SubCell"/>
</dbReference>
<dbReference type="PROSITE" id="PS50262">
    <property type="entry name" value="G_PROTEIN_RECEP_F1_2"/>
    <property type="match status" value="1"/>
</dbReference>
<evidence type="ECO:0000313" key="9">
    <source>
        <dbReference type="Proteomes" id="UP000659654"/>
    </source>
</evidence>
<evidence type="ECO:0000313" key="7">
    <source>
        <dbReference type="EMBL" id="CAD5222280.1"/>
    </source>
</evidence>
<evidence type="ECO:0000256" key="4">
    <source>
        <dbReference type="ARBA" id="ARBA00023136"/>
    </source>
</evidence>
<evidence type="ECO:0000256" key="3">
    <source>
        <dbReference type="ARBA" id="ARBA00022989"/>
    </source>
</evidence>
<keyword evidence="3 5" id="KW-1133">Transmembrane helix</keyword>
<protein>
    <submittedName>
        <fullName evidence="7">(pine wood nematode) hypothetical protein</fullName>
    </submittedName>
    <submittedName>
        <fullName evidence="10">G_PROTEIN_RECEP_F1_2 domain-containing protein</fullName>
    </submittedName>
</protein>
<dbReference type="Proteomes" id="UP000659654">
    <property type="component" value="Unassembled WGS sequence"/>
</dbReference>
<dbReference type="SUPFAM" id="SSF81321">
    <property type="entry name" value="Family A G protein-coupled receptor-like"/>
    <property type="match status" value="1"/>
</dbReference>
<evidence type="ECO:0000256" key="2">
    <source>
        <dbReference type="ARBA" id="ARBA00022692"/>
    </source>
</evidence>
<dbReference type="EMBL" id="CAJFDI010000003">
    <property type="protein sequence ID" value="CAD5222280.1"/>
    <property type="molecule type" value="Genomic_DNA"/>
</dbReference>
<comment type="subcellular location">
    <subcellularLocation>
        <location evidence="1">Membrane</location>
    </subcellularLocation>
</comment>
<dbReference type="PANTHER" id="PTHR47760:SF3">
    <property type="entry name" value="G-PROTEIN COUPLED RECEPTOR AH9.1-RELATED"/>
    <property type="match status" value="1"/>
</dbReference>
<dbReference type="AlphaFoldDB" id="A0A1I7SQ70"/>
<feature type="transmembrane region" description="Helical" evidence="5">
    <location>
        <begin position="94"/>
        <end position="117"/>
    </location>
</feature>
<gene>
    <name evidence="7" type="ORF">BXYJ_LOCUS7248</name>
</gene>
<dbReference type="EMBL" id="CAJFCV020000003">
    <property type="protein sequence ID" value="CAG9109669.1"/>
    <property type="molecule type" value="Genomic_DNA"/>
</dbReference>
<keyword evidence="2 5" id="KW-0812">Transmembrane</keyword>
<organism evidence="8 10">
    <name type="scientific">Bursaphelenchus xylophilus</name>
    <name type="common">Pinewood nematode worm</name>
    <name type="synonym">Aphelenchoides xylophilus</name>
    <dbReference type="NCBI Taxonomy" id="6326"/>
    <lineage>
        <taxon>Eukaryota</taxon>
        <taxon>Metazoa</taxon>
        <taxon>Ecdysozoa</taxon>
        <taxon>Nematoda</taxon>
        <taxon>Chromadorea</taxon>
        <taxon>Rhabditida</taxon>
        <taxon>Tylenchina</taxon>
        <taxon>Tylenchomorpha</taxon>
        <taxon>Aphelenchoidea</taxon>
        <taxon>Aphelenchoididae</taxon>
        <taxon>Bursaphelenchus</taxon>
    </lineage>
</organism>
<feature type="transmembrane region" description="Helical" evidence="5">
    <location>
        <begin position="55"/>
        <end position="74"/>
    </location>
</feature>
<evidence type="ECO:0000256" key="5">
    <source>
        <dbReference type="SAM" id="Phobius"/>
    </source>
</evidence>
<dbReference type="PANTHER" id="PTHR47760">
    <property type="entry name" value="G-PROTEIN COUPLED RECEPTOR B0563.6-LIKE PROTEIN-RELATED"/>
    <property type="match status" value="1"/>
</dbReference>
<evidence type="ECO:0000256" key="1">
    <source>
        <dbReference type="ARBA" id="ARBA00004370"/>
    </source>
</evidence>
<keyword evidence="4 5" id="KW-0472">Membrane</keyword>
<proteinExistence type="predicted"/>
<evidence type="ECO:0000259" key="6">
    <source>
        <dbReference type="PROSITE" id="PS50262"/>
    </source>
</evidence>
<dbReference type="Proteomes" id="UP000095284">
    <property type="component" value="Unplaced"/>
</dbReference>
<dbReference type="InterPro" id="IPR017452">
    <property type="entry name" value="GPCR_Rhodpsn_7TM"/>
</dbReference>
<name>A0A1I7SQ70_BURXY</name>
<dbReference type="Gene3D" id="1.20.1070.10">
    <property type="entry name" value="Rhodopsin 7-helix transmembrane proteins"/>
    <property type="match status" value="1"/>
</dbReference>
<keyword evidence="9" id="KW-1185">Reference proteome</keyword>
<feature type="transmembrane region" description="Helical" evidence="5">
    <location>
        <begin position="239"/>
        <end position="259"/>
    </location>
</feature>
<feature type="transmembrane region" description="Helical" evidence="5">
    <location>
        <begin position="279"/>
        <end position="299"/>
    </location>
</feature>
<evidence type="ECO:0000313" key="8">
    <source>
        <dbReference type="Proteomes" id="UP000095284"/>
    </source>
</evidence>
<sequence length="339" mass="39356">MAVDYSDDGVCGENYDTYFHRQYIDLFLSCLGLFLSTVHLTLLIYIRYAQKHKGFFLMLIQAFISVLTMAFLIFGCIIDLCAVRLNSILAFFRAYIWLFLVNALIATYGFIVVALCLDRYVALNNPLYYKLCFSKLRARILITSVCCVVAAIVCFKWLIYNKVEGGDGFVENEVVTSTLWYNVIKTISALIQYFVSGVVMILLSVSIITKLKELDYQHSMELRLAEGSMNEWTKHHRTTANICIFLTFSYIACNWPYALADYFYTPELSETIWYGSIEVIINIFQLLYLQLNIFFFAYCSHIYRQNLCFLTACTTKELKKLISWQRKIQITENKSQNNC</sequence>
<dbReference type="Proteomes" id="UP000582659">
    <property type="component" value="Unassembled WGS sequence"/>
</dbReference>
<feature type="transmembrane region" description="Helical" evidence="5">
    <location>
        <begin position="179"/>
        <end position="203"/>
    </location>
</feature>
<reference evidence="7" key="2">
    <citation type="submission" date="2020-09" db="EMBL/GenBank/DDBJ databases">
        <authorList>
            <person name="Kikuchi T."/>
        </authorList>
    </citation>
    <scope>NUCLEOTIDE SEQUENCE</scope>
    <source>
        <strain evidence="7">Ka4C1</strain>
    </source>
</reference>
<dbReference type="WBParaSite" id="BXY_1521500.1">
    <property type="protein sequence ID" value="BXY_1521500.1"/>
    <property type="gene ID" value="BXY_1521500"/>
</dbReference>
<accession>A0A1I7SQ70</accession>
<feature type="domain" description="G-protein coupled receptors family 1 profile" evidence="6">
    <location>
        <begin position="35"/>
        <end position="296"/>
    </location>
</feature>
<evidence type="ECO:0000313" key="10">
    <source>
        <dbReference type="WBParaSite" id="BXY_1521500.1"/>
    </source>
</evidence>
<feature type="transmembrane region" description="Helical" evidence="5">
    <location>
        <begin position="138"/>
        <end position="159"/>
    </location>
</feature>